<evidence type="ECO:0000313" key="3">
    <source>
        <dbReference type="Proteomes" id="UP000235347"/>
    </source>
</evidence>
<evidence type="ECO:0000313" key="2">
    <source>
        <dbReference type="EMBL" id="PMS24798.1"/>
    </source>
</evidence>
<dbReference type="EMBL" id="PNYB01000009">
    <property type="protein sequence ID" value="PMS24798.1"/>
    <property type="molecule type" value="Genomic_DNA"/>
</dbReference>
<organism evidence="2 3">
    <name type="scientific">Trinickia soli</name>
    <dbReference type="NCBI Taxonomy" id="380675"/>
    <lineage>
        <taxon>Bacteria</taxon>
        <taxon>Pseudomonadati</taxon>
        <taxon>Pseudomonadota</taxon>
        <taxon>Betaproteobacteria</taxon>
        <taxon>Burkholderiales</taxon>
        <taxon>Burkholderiaceae</taxon>
        <taxon>Trinickia</taxon>
    </lineage>
</organism>
<keyword evidence="3" id="KW-1185">Reference proteome</keyword>
<feature type="domain" description="DUF2007" evidence="1">
    <location>
        <begin position="18"/>
        <end position="68"/>
    </location>
</feature>
<dbReference type="Pfam" id="PF09413">
    <property type="entry name" value="DUF2007"/>
    <property type="match status" value="1"/>
</dbReference>
<name>A0A2N7W5X7_9BURK</name>
<proteinExistence type="predicted"/>
<dbReference type="AlphaFoldDB" id="A0A2N7W5X7"/>
<protein>
    <recommendedName>
        <fullName evidence="1">DUF2007 domain-containing protein</fullName>
    </recommendedName>
</protein>
<dbReference type="RefSeq" id="WP_102610309.1">
    <property type="nucleotide sequence ID" value="NZ_CADIKD010000003.1"/>
</dbReference>
<evidence type="ECO:0000259" key="1">
    <source>
        <dbReference type="Pfam" id="PF09413"/>
    </source>
</evidence>
<gene>
    <name evidence="2" type="ORF">C0Z19_13260</name>
</gene>
<accession>A0A2N7W5X7</accession>
<sequence>MLKLTQAPNVVIGQHWVNLLEAAGIGCELHNRYLNGALGEIPADQCAPELWLDDERDEMLARRILDAAQNGPPPGARPWRCRACGETLEAQFTACWRCGAARELNDDGDTR</sequence>
<comment type="caution">
    <text evidence="2">The sequence shown here is derived from an EMBL/GenBank/DDBJ whole genome shotgun (WGS) entry which is preliminary data.</text>
</comment>
<reference evidence="2 3" key="1">
    <citation type="submission" date="2018-01" db="EMBL/GenBank/DDBJ databases">
        <title>Whole genome analyses suggest that Burkholderia sensu lato contains two further novel genera in the rhizoxinica-symbiotica group Mycetohabitans gen. nov., and Trinickia gen. nov.: implications for the evolution of diazotrophy and nodulation in the Burkholderiaceae.</title>
        <authorList>
            <person name="Estrada-de los Santos P."/>
            <person name="Palmer M."/>
            <person name="Chavez-Ramirez B."/>
            <person name="Beukes C."/>
            <person name="Steenkamp E.T."/>
            <person name="Hirsch A.M."/>
            <person name="Manyaka P."/>
            <person name="Maluk M."/>
            <person name="Lafos M."/>
            <person name="Crook M."/>
            <person name="Gross E."/>
            <person name="Simon M.F."/>
            <person name="Bueno dos Reis Junior F."/>
            <person name="Poole P.S."/>
            <person name="Venter S.N."/>
            <person name="James E.K."/>
        </authorList>
    </citation>
    <scope>NUCLEOTIDE SEQUENCE [LARGE SCALE GENOMIC DNA]</scope>
    <source>
        <strain evidence="2 3">GP25-8</strain>
    </source>
</reference>
<dbReference type="Proteomes" id="UP000235347">
    <property type="component" value="Unassembled WGS sequence"/>
</dbReference>
<dbReference type="InterPro" id="IPR018551">
    <property type="entry name" value="DUF2007"/>
</dbReference>